<dbReference type="AlphaFoldDB" id="A0A427XDT4"/>
<evidence type="ECO:0000313" key="6">
    <source>
        <dbReference type="EMBL" id="RSH76874.1"/>
    </source>
</evidence>
<feature type="active site" evidence="2">
    <location>
        <position position="329"/>
    </location>
</feature>
<dbReference type="FunFam" id="2.40.70.10:FF:000008">
    <property type="entry name" value="Cathepsin D"/>
    <property type="match status" value="1"/>
</dbReference>
<organism evidence="6 7">
    <name type="scientific">Apiotrichum porosum</name>
    <dbReference type="NCBI Taxonomy" id="105984"/>
    <lineage>
        <taxon>Eukaryota</taxon>
        <taxon>Fungi</taxon>
        <taxon>Dikarya</taxon>
        <taxon>Basidiomycota</taxon>
        <taxon>Agaricomycotina</taxon>
        <taxon>Tremellomycetes</taxon>
        <taxon>Trichosporonales</taxon>
        <taxon>Trichosporonaceae</taxon>
        <taxon>Apiotrichum</taxon>
    </lineage>
</organism>
<keyword evidence="7" id="KW-1185">Reference proteome</keyword>
<dbReference type="InterPro" id="IPR033121">
    <property type="entry name" value="PEPTIDASE_A1"/>
</dbReference>
<dbReference type="CDD" id="cd05471">
    <property type="entry name" value="pepsin_like"/>
    <property type="match status" value="1"/>
</dbReference>
<comment type="similarity">
    <text evidence="1">Belongs to the peptidase A1 family.</text>
</comment>
<accession>A0A427XDT4</accession>
<dbReference type="STRING" id="105984.A0A427XDT4"/>
<dbReference type="Gene3D" id="2.40.70.10">
    <property type="entry name" value="Acid Proteases"/>
    <property type="match status" value="2"/>
</dbReference>
<dbReference type="FunFam" id="2.40.70.10:FF:000067">
    <property type="entry name" value="Endopeptidase, putative"/>
    <property type="match status" value="1"/>
</dbReference>
<evidence type="ECO:0000313" key="7">
    <source>
        <dbReference type="Proteomes" id="UP000279236"/>
    </source>
</evidence>
<feature type="chain" id="PRO_5019152408" description="Peptidase A1 domain-containing protein" evidence="4">
    <location>
        <begin position="19"/>
        <end position="496"/>
    </location>
</feature>
<dbReference type="InterPro" id="IPR034164">
    <property type="entry name" value="Pepsin-like_dom"/>
</dbReference>
<dbReference type="PANTHER" id="PTHR47966:SF6">
    <property type="entry name" value="PEPTIDASE A1 DOMAIN-CONTAINING PROTEIN"/>
    <property type="match status" value="1"/>
</dbReference>
<comment type="caution">
    <text evidence="6">The sequence shown here is derived from an EMBL/GenBank/DDBJ whole genome shotgun (WGS) entry which is preliminary data.</text>
</comment>
<dbReference type="Pfam" id="PF00026">
    <property type="entry name" value="Asp"/>
    <property type="match status" value="1"/>
</dbReference>
<evidence type="ECO:0000256" key="4">
    <source>
        <dbReference type="SAM" id="SignalP"/>
    </source>
</evidence>
<dbReference type="GO" id="GO:0004190">
    <property type="term" value="F:aspartic-type endopeptidase activity"/>
    <property type="evidence" value="ECO:0007669"/>
    <property type="project" value="InterPro"/>
</dbReference>
<gene>
    <name evidence="6" type="ORF">EHS24_005276</name>
</gene>
<keyword evidence="4" id="KW-0732">Signal</keyword>
<dbReference type="SUPFAM" id="SSF50630">
    <property type="entry name" value="Acid proteases"/>
    <property type="match status" value="1"/>
</dbReference>
<feature type="domain" description="Peptidase A1" evidence="5">
    <location>
        <begin position="112"/>
        <end position="443"/>
    </location>
</feature>
<feature type="signal peptide" evidence="4">
    <location>
        <begin position="1"/>
        <end position="18"/>
    </location>
</feature>
<dbReference type="OrthoDB" id="771136at2759"/>
<dbReference type="PRINTS" id="PR00792">
    <property type="entry name" value="PEPSIN"/>
</dbReference>
<dbReference type="RefSeq" id="XP_028472021.1">
    <property type="nucleotide sequence ID" value="XM_028620805.1"/>
</dbReference>
<dbReference type="Proteomes" id="UP000279236">
    <property type="component" value="Unassembled WGS sequence"/>
</dbReference>
<dbReference type="PROSITE" id="PS51767">
    <property type="entry name" value="PEPTIDASE_A1"/>
    <property type="match status" value="1"/>
</dbReference>
<proteinExistence type="inferred from homology"/>
<dbReference type="EMBL" id="RSCE01000020">
    <property type="protein sequence ID" value="RSH76874.1"/>
    <property type="molecule type" value="Genomic_DNA"/>
</dbReference>
<evidence type="ECO:0000256" key="2">
    <source>
        <dbReference type="PIRSR" id="PIRSR601461-1"/>
    </source>
</evidence>
<keyword evidence="3" id="KW-1015">Disulfide bond</keyword>
<dbReference type="InterPro" id="IPR021109">
    <property type="entry name" value="Peptidase_aspartic_dom_sf"/>
</dbReference>
<dbReference type="InterPro" id="IPR001461">
    <property type="entry name" value="Aspartic_peptidase_A1"/>
</dbReference>
<name>A0A427XDT4_9TREE</name>
<feature type="disulfide bond" evidence="3">
    <location>
        <begin position="143"/>
        <end position="146"/>
    </location>
</feature>
<dbReference type="GeneID" id="39589819"/>
<dbReference type="PANTHER" id="PTHR47966">
    <property type="entry name" value="BETA-SITE APP-CLEAVING ENZYME, ISOFORM A-RELATED"/>
    <property type="match status" value="1"/>
</dbReference>
<dbReference type="GO" id="GO:0006508">
    <property type="term" value="P:proteolysis"/>
    <property type="evidence" value="ECO:0007669"/>
    <property type="project" value="InterPro"/>
</dbReference>
<evidence type="ECO:0000256" key="3">
    <source>
        <dbReference type="PIRSR" id="PIRSR601461-2"/>
    </source>
</evidence>
<evidence type="ECO:0000259" key="5">
    <source>
        <dbReference type="PROSITE" id="PS51767"/>
    </source>
</evidence>
<feature type="active site" evidence="2">
    <location>
        <position position="130"/>
    </location>
</feature>
<sequence>MLLATLLAPALVASAALAAPSPAAPRSYAEARGAYPVTLSMPAGRQYHSDPAVRMAWMRDQAAELRRKYKQHLADDEIELLRRHDELAELQRRKRDTSGAVTLTDVNVDASYAGKVGIGTPAQYFLVIMDTGSSDLWVMDNDCSQCTGITTYDTTSSSTLSVSTSPFEVSYGSGDVAGLLAEDTVSMGGFSVTQQAFGLVNQTVTSGSSSSSSSLIDAPLSGLMGLAFASIANSGATPWWQTLAENTWSDPEFGVFLQRWRGVSTVQDVESQGGEIVFGGLNSSMFTGSMNYISIPTANEDYWRIAVESITIQGTQLSYASSTASAAIDTGTTLIGAPSSVVAAVYAKIANSQSLASSGMSGYYEYPCSTVVNFSLGFGGKVYSVSDDDFNLGQTYAGSSMCVGALFTVSTSSQSPINWIVGASFLKNVYTSFRYNPSAIGFAQLATDVQASGNITAAANGTSVSSKSSSTSAAGPRTYAPAAVSLGGLVVASLFI</sequence>
<reference evidence="6 7" key="1">
    <citation type="submission" date="2018-11" db="EMBL/GenBank/DDBJ databases">
        <title>Genome sequence of Apiotrichum porosum DSM 27194.</title>
        <authorList>
            <person name="Aliyu H."/>
            <person name="Gorte O."/>
            <person name="Ochsenreither K."/>
        </authorList>
    </citation>
    <scope>NUCLEOTIDE SEQUENCE [LARGE SCALE GENOMIC DNA]</scope>
    <source>
        <strain evidence="6 7">DSM 27194</strain>
    </source>
</reference>
<protein>
    <recommendedName>
        <fullName evidence="5">Peptidase A1 domain-containing protein</fullName>
    </recommendedName>
</protein>
<evidence type="ECO:0000256" key="1">
    <source>
        <dbReference type="ARBA" id="ARBA00007447"/>
    </source>
</evidence>